<dbReference type="PANTHER" id="PTHR43110:SF1">
    <property type="entry name" value="THIOL PEROXIDASE"/>
    <property type="match status" value="1"/>
</dbReference>
<evidence type="ECO:0000256" key="4">
    <source>
        <dbReference type="ARBA" id="ARBA00023157"/>
    </source>
</evidence>
<evidence type="ECO:0000256" key="6">
    <source>
        <dbReference type="HAMAP-Rule" id="MF_00269"/>
    </source>
</evidence>
<protein>
    <recommendedName>
        <fullName evidence="6">Thiol peroxidase</fullName>
        <shortName evidence="6">Tpx</shortName>
        <ecNumber evidence="6">1.11.1.24</ecNumber>
    </recommendedName>
    <alternativeName>
        <fullName evidence="6">Peroxiredoxin tpx</fullName>
        <shortName evidence="6">Prx</shortName>
    </alternativeName>
    <alternativeName>
        <fullName evidence="6">Thioredoxin peroxidase</fullName>
    </alternativeName>
    <alternativeName>
        <fullName evidence="6">Thioredoxin-dependent peroxiredoxin</fullName>
    </alternativeName>
</protein>
<dbReference type="PANTHER" id="PTHR43110">
    <property type="entry name" value="THIOL PEROXIDASE"/>
    <property type="match status" value="1"/>
</dbReference>
<dbReference type="Gene3D" id="3.40.30.10">
    <property type="entry name" value="Glutaredoxin"/>
    <property type="match status" value="1"/>
</dbReference>
<dbReference type="Pfam" id="PF08534">
    <property type="entry name" value="Redoxin"/>
    <property type="match status" value="1"/>
</dbReference>
<accession>A0A7H2BFF8</accession>
<dbReference type="Proteomes" id="UP000516404">
    <property type="component" value="Chromosome"/>
</dbReference>
<sequence>MAETKFQGTEVHTVGELPAVGALAPAFLTVNTDLEDVSADKYSGKNIVLNIFPSIDTGVCAQSVRQFNQDATKLENTVVVGVSQDLPFALGRFCAAEGIENVEATSAFRSSFGEDYGVKMEDGPLAGLLARAVVIINTEGEVIYTELVPEITEEPNYQAALDALKK</sequence>
<dbReference type="GeneID" id="96623350"/>
<reference evidence="8 9" key="1">
    <citation type="submission" date="2020-09" db="EMBL/GenBank/DDBJ databases">
        <title>Investigation of environmental microbes.</title>
        <authorList>
            <person name="Ou Y."/>
            <person name="Kang Q."/>
        </authorList>
    </citation>
    <scope>NUCLEOTIDE SEQUENCE [LARGE SCALE GENOMIC DNA]</scope>
    <source>
        <strain evidence="8 9">KJZ-14</strain>
    </source>
</reference>
<evidence type="ECO:0000256" key="1">
    <source>
        <dbReference type="ARBA" id="ARBA00022559"/>
    </source>
</evidence>
<dbReference type="InterPro" id="IPR002065">
    <property type="entry name" value="TPX"/>
</dbReference>
<evidence type="ECO:0000313" key="8">
    <source>
        <dbReference type="EMBL" id="QNV38404.1"/>
    </source>
</evidence>
<dbReference type="GO" id="GO:0008379">
    <property type="term" value="F:thioredoxin peroxidase activity"/>
    <property type="evidence" value="ECO:0007669"/>
    <property type="project" value="UniProtKB-UniRule"/>
</dbReference>
<dbReference type="InterPro" id="IPR013766">
    <property type="entry name" value="Thioredoxin_domain"/>
</dbReference>
<comment type="similarity">
    <text evidence="6">Belongs to the peroxiredoxin family. Tpx subfamily.</text>
</comment>
<keyword evidence="1 6" id="KW-0575">Peroxidase</keyword>
<comment type="subunit">
    <text evidence="6">Homodimer.</text>
</comment>
<dbReference type="InterPro" id="IPR036249">
    <property type="entry name" value="Thioredoxin-like_sf"/>
</dbReference>
<evidence type="ECO:0000256" key="3">
    <source>
        <dbReference type="ARBA" id="ARBA00023002"/>
    </source>
</evidence>
<dbReference type="EMBL" id="CP061539">
    <property type="protein sequence ID" value="QNV38404.1"/>
    <property type="molecule type" value="Genomic_DNA"/>
</dbReference>
<keyword evidence="4 6" id="KW-1015">Disulfide bond</keyword>
<dbReference type="InterPro" id="IPR050455">
    <property type="entry name" value="Tpx_Peroxidase_subfamily"/>
</dbReference>
<dbReference type="SUPFAM" id="SSF52833">
    <property type="entry name" value="Thioredoxin-like"/>
    <property type="match status" value="1"/>
</dbReference>
<feature type="active site" description="Cysteine sulfenic acid (-SOH) intermediate" evidence="6">
    <location>
        <position position="60"/>
    </location>
</feature>
<organism evidence="8 9">
    <name type="scientific">Rothia terrae</name>
    <dbReference type="NCBI Taxonomy" id="396015"/>
    <lineage>
        <taxon>Bacteria</taxon>
        <taxon>Bacillati</taxon>
        <taxon>Actinomycetota</taxon>
        <taxon>Actinomycetes</taxon>
        <taxon>Micrococcales</taxon>
        <taxon>Micrococcaceae</taxon>
        <taxon>Rothia</taxon>
    </lineage>
</organism>
<dbReference type="InterPro" id="IPR018219">
    <property type="entry name" value="Tpx_CS"/>
</dbReference>
<dbReference type="PROSITE" id="PS51352">
    <property type="entry name" value="THIOREDOXIN_2"/>
    <property type="match status" value="1"/>
</dbReference>
<keyword evidence="2 6" id="KW-0049">Antioxidant</keyword>
<keyword evidence="9" id="KW-1185">Reference proteome</keyword>
<dbReference type="KEGG" id="rter:IDM49_03800"/>
<gene>
    <name evidence="6 8" type="primary">tpx</name>
    <name evidence="8" type="ORF">IDM49_03800</name>
</gene>
<name>A0A7H2BFF8_9MICC</name>
<dbReference type="HAMAP" id="MF_00269">
    <property type="entry name" value="Tpx"/>
    <property type="match status" value="1"/>
</dbReference>
<feature type="disulfide bond" description="Redox-active" evidence="6">
    <location>
        <begin position="60"/>
        <end position="94"/>
    </location>
</feature>
<dbReference type="PROSITE" id="PS01265">
    <property type="entry name" value="TPX"/>
    <property type="match status" value="1"/>
</dbReference>
<dbReference type="InterPro" id="IPR013740">
    <property type="entry name" value="Redoxin"/>
</dbReference>
<proteinExistence type="inferred from homology"/>
<dbReference type="RefSeq" id="WP_168614980.1">
    <property type="nucleotide sequence ID" value="NZ_BAAAOX010000010.1"/>
</dbReference>
<evidence type="ECO:0000256" key="5">
    <source>
        <dbReference type="ARBA" id="ARBA00023284"/>
    </source>
</evidence>
<keyword evidence="3 6" id="KW-0560">Oxidoreductase</keyword>
<dbReference type="NCBIfam" id="NF001808">
    <property type="entry name" value="PRK00522.1"/>
    <property type="match status" value="1"/>
</dbReference>
<comment type="function">
    <text evidence="6">Thiol-specific peroxidase that catalyzes the reduction of hydrogen peroxide and organic hydroperoxides to water and alcohols, respectively. Plays a role in cell protection against oxidative stress by detoxifying peroxides.</text>
</comment>
<dbReference type="EC" id="1.11.1.24" evidence="6"/>
<dbReference type="CDD" id="cd03014">
    <property type="entry name" value="PRX_Atyp2cys"/>
    <property type="match status" value="1"/>
</dbReference>
<evidence type="ECO:0000313" key="9">
    <source>
        <dbReference type="Proteomes" id="UP000516404"/>
    </source>
</evidence>
<comment type="catalytic activity">
    <reaction evidence="6">
        <text>a hydroperoxide + [thioredoxin]-dithiol = an alcohol + [thioredoxin]-disulfide + H2O</text>
        <dbReference type="Rhea" id="RHEA:62620"/>
        <dbReference type="Rhea" id="RHEA-COMP:10698"/>
        <dbReference type="Rhea" id="RHEA-COMP:10700"/>
        <dbReference type="ChEBI" id="CHEBI:15377"/>
        <dbReference type="ChEBI" id="CHEBI:29950"/>
        <dbReference type="ChEBI" id="CHEBI:30879"/>
        <dbReference type="ChEBI" id="CHEBI:35924"/>
        <dbReference type="ChEBI" id="CHEBI:50058"/>
        <dbReference type="EC" id="1.11.1.24"/>
    </reaction>
</comment>
<feature type="domain" description="Thioredoxin" evidence="7">
    <location>
        <begin position="18"/>
        <end position="166"/>
    </location>
</feature>
<comment type="miscellaneous">
    <text evidence="6">The active site is a conserved redox-active cysteine residue, the peroxidatic cysteine (C(P)), which makes the nucleophilic attack on the peroxide substrate. The peroxide oxidizes the C(P)-SH to cysteine sulfenic acid (C(P)-SOH), which then reacts with another cysteine residue, the resolving cysteine (C(R)), to form a disulfide bridge. The disulfide is subsequently reduced by an appropriate electron donor to complete the catalytic cycle. In this atypical 2-Cys peroxiredoxin, C(R) is present in the same subunit to form an intramolecular disulfide. The disulfide is subsequently reduced by thioredoxin.</text>
</comment>
<evidence type="ECO:0000256" key="2">
    <source>
        <dbReference type="ARBA" id="ARBA00022862"/>
    </source>
</evidence>
<keyword evidence="5 6" id="KW-0676">Redox-active center</keyword>
<dbReference type="AlphaFoldDB" id="A0A7H2BFF8"/>
<evidence type="ECO:0000259" key="7">
    <source>
        <dbReference type="PROSITE" id="PS51352"/>
    </source>
</evidence>